<evidence type="ECO:0000313" key="3">
    <source>
        <dbReference type="Proteomes" id="UP000054304"/>
    </source>
</evidence>
<sequence length="207" mass="23320">MDLGASIAWPKDDQIVKHSNKYQTLYFITNMFYNAGIATSICFIIAAMVLQPLLQTQTDQRSELSAACLLKIRKMVSFLELKMLKSSASALGHNERAHMNGSTTIVDRCTQTEELREYSIETKTPFGWTKIISRLNYARNLLVNSADEQPEGSSKNRYLPLRFQVQSFNSSLAGLEGREKNDSEALNKGSIKGIRDMKGWIINGRAF</sequence>
<organism evidence="2 3">
    <name type="scientific">Lachancea lanzarotensis</name>
    <dbReference type="NCBI Taxonomy" id="1245769"/>
    <lineage>
        <taxon>Eukaryota</taxon>
        <taxon>Fungi</taxon>
        <taxon>Dikarya</taxon>
        <taxon>Ascomycota</taxon>
        <taxon>Saccharomycotina</taxon>
        <taxon>Saccharomycetes</taxon>
        <taxon>Saccharomycetales</taxon>
        <taxon>Saccharomycetaceae</taxon>
        <taxon>Lachancea</taxon>
    </lineage>
</organism>
<dbReference type="HOGENOM" id="CLU_115007_0_0_1"/>
<dbReference type="STRING" id="1245769.A0A0C7N387"/>
<keyword evidence="1" id="KW-1133">Transmembrane helix</keyword>
<feature type="transmembrane region" description="Helical" evidence="1">
    <location>
        <begin position="31"/>
        <end position="54"/>
    </location>
</feature>
<protein>
    <submittedName>
        <fullName evidence="2">LALA0S12e02850g1_1</fullName>
    </submittedName>
</protein>
<accession>A0A0C7N387</accession>
<dbReference type="EMBL" id="LN736371">
    <property type="protein sequence ID" value="CEP64609.1"/>
    <property type="molecule type" value="Genomic_DNA"/>
</dbReference>
<reference evidence="2 3" key="1">
    <citation type="submission" date="2014-12" db="EMBL/GenBank/DDBJ databases">
        <authorList>
            <person name="Neuveglise Cecile"/>
        </authorList>
    </citation>
    <scope>NUCLEOTIDE SEQUENCE [LARGE SCALE GENOMIC DNA]</scope>
    <source>
        <strain evidence="2 3">CBS 12615</strain>
    </source>
</reference>
<evidence type="ECO:0000313" key="2">
    <source>
        <dbReference type="EMBL" id="CEP64609.1"/>
    </source>
</evidence>
<gene>
    <name evidence="2" type="ORF">LALA0_S12e02850g</name>
</gene>
<keyword evidence="1" id="KW-0812">Transmembrane</keyword>
<dbReference type="AlphaFoldDB" id="A0A0C7N387"/>
<keyword evidence="3" id="KW-1185">Reference proteome</keyword>
<dbReference type="Proteomes" id="UP000054304">
    <property type="component" value="Unassembled WGS sequence"/>
</dbReference>
<proteinExistence type="predicted"/>
<dbReference type="RefSeq" id="XP_022630814.1">
    <property type="nucleotide sequence ID" value="XM_022775025.1"/>
</dbReference>
<keyword evidence="1" id="KW-0472">Membrane</keyword>
<dbReference type="OrthoDB" id="4034942at2759"/>
<evidence type="ECO:0000256" key="1">
    <source>
        <dbReference type="SAM" id="Phobius"/>
    </source>
</evidence>
<name>A0A0C7N387_9SACH</name>
<dbReference type="GeneID" id="34688169"/>